<gene>
    <name evidence="1" type="ORF">G5C51_16615</name>
</gene>
<dbReference type="EMBL" id="JAAKZV010000064">
    <property type="protein sequence ID" value="NGN65513.1"/>
    <property type="molecule type" value="Genomic_DNA"/>
</dbReference>
<evidence type="ECO:0000313" key="1">
    <source>
        <dbReference type="EMBL" id="NGN65513.1"/>
    </source>
</evidence>
<comment type="caution">
    <text evidence="1">The sequence shown here is derived from an EMBL/GenBank/DDBJ whole genome shotgun (WGS) entry which is preliminary data.</text>
</comment>
<keyword evidence="2" id="KW-1185">Reference proteome</keyword>
<dbReference type="Proteomes" id="UP000481583">
    <property type="component" value="Unassembled WGS sequence"/>
</dbReference>
<protein>
    <submittedName>
        <fullName evidence="1">DUF2267 domain-containing protein</fullName>
    </submittedName>
</protein>
<proteinExistence type="predicted"/>
<evidence type="ECO:0000313" key="2">
    <source>
        <dbReference type="Proteomes" id="UP000481583"/>
    </source>
</evidence>
<dbReference type="AlphaFoldDB" id="A0A6G4U0A5"/>
<reference evidence="1 2" key="1">
    <citation type="submission" date="2020-02" db="EMBL/GenBank/DDBJ databases">
        <title>Whole-genome analyses of novel actinobacteria.</title>
        <authorList>
            <person name="Sahin N."/>
        </authorList>
    </citation>
    <scope>NUCLEOTIDE SEQUENCE [LARGE SCALE GENOMIC DNA]</scope>
    <source>
        <strain evidence="1 2">A7024</strain>
    </source>
</reference>
<dbReference type="RefSeq" id="WP_165238006.1">
    <property type="nucleotide sequence ID" value="NZ_JAAKZV010000064.1"/>
</dbReference>
<dbReference type="Gene3D" id="1.10.490.110">
    <property type="entry name" value="Uncharacterized conserved protein DUF2267"/>
    <property type="match status" value="1"/>
</dbReference>
<sequence>MSHDLVLARPEPKSKTPISYPRMLRRVQYDGLYPTPERAEETVRLVLTALGRQLTGDERIELAALLPPEAAQIFTAQTPAAEKLTARGFVNELATHTGGSPATARWDAGTVLALIDQLADPDLLTRILTQLPPGFALLFGKAELARAA</sequence>
<organism evidence="1 2">
    <name type="scientific">Streptomyces coryli</name>
    <dbReference type="NCBI Taxonomy" id="1128680"/>
    <lineage>
        <taxon>Bacteria</taxon>
        <taxon>Bacillati</taxon>
        <taxon>Actinomycetota</taxon>
        <taxon>Actinomycetes</taxon>
        <taxon>Kitasatosporales</taxon>
        <taxon>Streptomycetaceae</taxon>
        <taxon>Streptomyces</taxon>
    </lineage>
</organism>
<accession>A0A6G4U0A5</accession>
<dbReference type="InterPro" id="IPR018727">
    <property type="entry name" value="DUF2267"/>
</dbReference>
<name>A0A6G4U0A5_9ACTN</name>
<dbReference type="Pfam" id="PF10025">
    <property type="entry name" value="DUF2267"/>
    <property type="match status" value="1"/>
</dbReference>
<dbReference type="InterPro" id="IPR038282">
    <property type="entry name" value="DUF2267_sf"/>
</dbReference>